<reference evidence="1" key="1">
    <citation type="submission" date="2023-04" db="EMBL/GenBank/DDBJ databases">
        <authorList>
            <consortium name="ELIXIR-Norway"/>
        </authorList>
    </citation>
    <scope>NUCLEOTIDE SEQUENCE [LARGE SCALE GENOMIC DNA]</scope>
</reference>
<organism evidence="1 2">
    <name type="scientific">Rangifer tarandus platyrhynchus</name>
    <name type="common">Svalbard reindeer</name>
    <dbReference type="NCBI Taxonomy" id="3082113"/>
    <lineage>
        <taxon>Eukaryota</taxon>
        <taxon>Metazoa</taxon>
        <taxon>Chordata</taxon>
        <taxon>Craniata</taxon>
        <taxon>Vertebrata</taxon>
        <taxon>Euteleostomi</taxon>
        <taxon>Mammalia</taxon>
        <taxon>Eutheria</taxon>
        <taxon>Laurasiatheria</taxon>
        <taxon>Artiodactyla</taxon>
        <taxon>Ruminantia</taxon>
        <taxon>Pecora</taxon>
        <taxon>Cervidae</taxon>
        <taxon>Odocoileinae</taxon>
        <taxon>Rangifer</taxon>
    </lineage>
</organism>
<protein>
    <submittedName>
        <fullName evidence="1">Uncharacterized protein</fullName>
    </submittedName>
</protein>
<name>A0ABN8ZQQ5_RANTA</name>
<evidence type="ECO:0000313" key="2">
    <source>
        <dbReference type="Proteomes" id="UP001176941"/>
    </source>
</evidence>
<proteinExistence type="predicted"/>
<sequence length="136" mass="14799">MCAKLAARQRLQEGGGRRMNCAHAGLHAEPQMRSWRSRAEVTPQRTLNISPSVSAFLGRLPRATEEVCAIRSGVQLCGSDLGPLVHPCGPAAGWAGALIHSSWLADQWVQDPLLQLLRLAPREASIRRQLNPGFST</sequence>
<dbReference type="EMBL" id="OX459941">
    <property type="protein sequence ID" value="CAI9175256.1"/>
    <property type="molecule type" value="Genomic_DNA"/>
</dbReference>
<accession>A0ABN8ZQQ5</accession>
<dbReference type="Proteomes" id="UP001176941">
    <property type="component" value="Chromosome 5"/>
</dbReference>
<evidence type="ECO:0000313" key="1">
    <source>
        <dbReference type="EMBL" id="CAI9175256.1"/>
    </source>
</evidence>
<gene>
    <name evidence="1" type="ORF">MRATA1EN1_LOCUS24218</name>
</gene>
<keyword evidence="2" id="KW-1185">Reference proteome</keyword>